<evidence type="ECO:0000256" key="1">
    <source>
        <dbReference type="SAM" id="Phobius"/>
    </source>
</evidence>
<feature type="transmembrane region" description="Helical" evidence="1">
    <location>
        <begin position="133"/>
        <end position="151"/>
    </location>
</feature>
<feature type="transmembrane region" description="Helical" evidence="1">
    <location>
        <begin position="163"/>
        <end position="182"/>
    </location>
</feature>
<evidence type="ECO:0000313" key="2">
    <source>
        <dbReference type="EMBL" id="TBU07475.1"/>
    </source>
</evidence>
<dbReference type="VEuPathDB" id="MicrosporidiaDB:CWI39_0312p0020"/>
<proteinExistence type="predicted"/>
<feature type="transmembrane region" description="Helical" evidence="1">
    <location>
        <begin position="105"/>
        <end position="127"/>
    </location>
</feature>
<comment type="caution">
    <text evidence="2">The sequence shown here is derived from an EMBL/GenBank/DDBJ whole genome shotgun (WGS) entry which is preliminary data.</text>
</comment>
<dbReference type="VEuPathDB" id="MicrosporidiaDB:CWI36_0400p0010"/>
<dbReference type="Proteomes" id="UP000293045">
    <property type="component" value="Unassembled WGS sequence"/>
</dbReference>
<dbReference type="EMBL" id="PIXR01000312">
    <property type="protein sequence ID" value="TBU07475.1"/>
    <property type="molecule type" value="Genomic_DNA"/>
</dbReference>
<organism evidence="2 3">
    <name type="scientific">Hamiltosporidium magnivora</name>
    <dbReference type="NCBI Taxonomy" id="148818"/>
    <lineage>
        <taxon>Eukaryota</taxon>
        <taxon>Fungi</taxon>
        <taxon>Fungi incertae sedis</taxon>
        <taxon>Microsporidia</taxon>
        <taxon>Dubosqiidae</taxon>
        <taxon>Hamiltosporidium</taxon>
    </lineage>
</organism>
<evidence type="ECO:0000313" key="3">
    <source>
        <dbReference type="Proteomes" id="UP000293045"/>
    </source>
</evidence>
<reference evidence="2 3" key="1">
    <citation type="submission" date="2017-12" db="EMBL/GenBank/DDBJ databases">
        <authorList>
            <person name="Pombert J.-F."/>
            <person name="Haag K.L."/>
            <person name="Ebert D."/>
        </authorList>
    </citation>
    <scope>NUCLEOTIDE SEQUENCE [LARGE SCALE GENOMIC DNA]</scope>
    <source>
        <strain evidence="2">IL-BN-2</strain>
    </source>
</reference>
<keyword evidence="1" id="KW-1133">Transmembrane helix</keyword>
<sequence length="199" mass="22804">MNVEIEQTNVVDICETAGNVVTLLNMPEQRTQESSDIGIYHDIIELGMLSTNRPAESSIVNTMATTESQDEAKNETNFTTLKAMIATNYHKYSPTNFLHNLQEKVFIDSFIYLMLWFCSIVVIITVLNNLVELSIGLVFIVLSILIPKVILLPFNNPNKKRIYLFILDIFFVLFLKTGIIFLCLQDYKKQYKPEINSPK</sequence>
<name>A0A4Q9LJ00_9MICR</name>
<dbReference type="AlphaFoldDB" id="A0A4Q9LJ00"/>
<protein>
    <submittedName>
        <fullName evidence="2">Uncharacterized protein</fullName>
    </submittedName>
</protein>
<keyword evidence="1" id="KW-0812">Transmembrane</keyword>
<keyword evidence="1" id="KW-0472">Membrane</keyword>
<accession>A0A4Q9LJ00</accession>
<gene>
    <name evidence="2" type="ORF">CWI39_0312p0020</name>
</gene>